<feature type="domain" description="TonB C-terminal" evidence="11">
    <location>
        <begin position="90"/>
        <end position="181"/>
    </location>
</feature>
<sequence length="181" mass="19863">MRHAPAFLLLIAALAPGLSVRAQESEYPQHMREVLEEHMRNAERHQGHPGKFAMYRRYVELDFGEGAFAREWTRRHGKRIAAPRPPLRAAGDGDPVSVNQPAPAYPPALARSGAGGTVVLVLSVDAEGAVTQVDVETSSGHAGLDAIAQATAYWWQFRPAYEHGNAVRSRVRVPVDFVPPR</sequence>
<name>A0A918T4I5_9GAMM</name>
<comment type="caution">
    <text evidence="12">The sequence shown here is derived from an EMBL/GenBank/DDBJ whole genome shotgun (WGS) entry which is preliminary data.</text>
</comment>
<evidence type="ECO:0000256" key="9">
    <source>
        <dbReference type="ARBA" id="ARBA00023136"/>
    </source>
</evidence>
<keyword evidence="10" id="KW-0732">Signal</keyword>
<keyword evidence="8" id="KW-1133">Transmembrane helix</keyword>
<dbReference type="InterPro" id="IPR037682">
    <property type="entry name" value="TonB_C"/>
</dbReference>
<dbReference type="GO" id="GO:0031992">
    <property type="term" value="F:energy transducer activity"/>
    <property type="evidence" value="ECO:0007669"/>
    <property type="project" value="TreeGrafter"/>
</dbReference>
<dbReference type="Gene3D" id="3.30.1150.10">
    <property type="match status" value="1"/>
</dbReference>
<dbReference type="PROSITE" id="PS52015">
    <property type="entry name" value="TONB_CTD"/>
    <property type="match status" value="1"/>
</dbReference>
<dbReference type="InterPro" id="IPR051045">
    <property type="entry name" value="TonB-dependent_transducer"/>
</dbReference>
<comment type="similarity">
    <text evidence="2">Belongs to the TonB family.</text>
</comment>
<evidence type="ECO:0000259" key="11">
    <source>
        <dbReference type="PROSITE" id="PS52015"/>
    </source>
</evidence>
<evidence type="ECO:0000313" key="13">
    <source>
        <dbReference type="Proteomes" id="UP000646426"/>
    </source>
</evidence>
<dbReference type="Pfam" id="PF03544">
    <property type="entry name" value="TonB_C"/>
    <property type="match status" value="1"/>
</dbReference>
<keyword evidence="5" id="KW-0997">Cell inner membrane</keyword>
<keyword evidence="9" id="KW-0472">Membrane</keyword>
<keyword evidence="13" id="KW-1185">Reference proteome</keyword>
<evidence type="ECO:0000256" key="8">
    <source>
        <dbReference type="ARBA" id="ARBA00022989"/>
    </source>
</evidence>
<evidence type="ECO:0000256" key="1">
    <source>
        <dbReference type="ARBA" id="ARBA00004383"/>
    </source>
</evidence>
<evidence type="ECO:0000256" key="2">
    <source>
        <dbReference type="ARBA" id="ARBA00006555"/>
    </source>
</evidence>
<dbReference type="Proteomes" id="UP000646426">
    <property type="component" value="Unassembled WGS sequence"/>
</dbReference>
<keyword evidence="7" id="KW-0653">Protein transport</keyword>
<comment type="subcellular location">
    <subcellularLocation>
        <location evidence="1">Cell inner membrane</location>
        <topology evidence="1">Single-pass membrane protein</topology>
        <orientation evidence="1">Periplasmic side</orientation>
    </subcellularLocation>
</comment>
<evidence type="ECO:0000256" key="10">
    <source>
        <dbReference type="SAM" id="SignalP"/>
    </source>
</evidence>
<evidence type="ECO:0000256" key="3">
    <source>
        <dbReference type="ARBA" id="ARBA00022448"/>
    </source>
</evidence>
<dbReference type="AlphaFoldDB" id="A0A918T4I5"/>
<keyword evidence="3" id="KW-0813">Transport</keyword>
<dbReference type="GO" id="GO:0098797">
    <property type="term" value="C:plasma membrane protein complex"/>
    <property type="evidence" value="ECO:0007669"/>
    <property type="project" value="TreeGrafter"/>
</dbReference>
<dbReference type="EMBL" id="BMYD01000003">
    <property type="protein sequence ID" value="GHA83270.1"/>
    <property type="molecule type" value="Genomic_DNA"/>
</dbReference>
<dbReference type="PANTHER" id="PTHR33446">
    <property type="entry name" value="PROTEIN TONB-RELATED"/>
    <property type="match status" value="1"/>
</dbReference>
<accession>A0A918T4I5</accession>
<feature type="chain" id="PRO_5037850061" description="TonB C-terminal domain-containing protein" evidence="10">
    <location>
        <begin position="23"/>
        <end position="181"/>
    </location>
</feature>
<dbReference type="NCBIfam" id="TIGR01352">
    <property type="entry name" value="tonB_Cterm"/>
    <property type="match status" value="1"/>
</dbReference>
<keyword evidence="4" id="KW-1003">Cell membrane</keyword>
<evidence type="ECO:0000256" key="5">
    <source>
        <dbReference type="ARBA" id="ARBA00022519"/>
    </source>
</evidence>
<organism evidence="12 13">
    <name type="scientific">Cognatilysobacter bugurensis</name>
    <dbReference type="NCBI Taxonomy" id="543356"/>
    <lineage>
        <taxon>Bacteria</taxon>
        <taxon>Pseudomonadati</taxon>
        <taxon>Pseudomonadota</taxon>
        <taxon>Gammaproteobacteria</taxon>
        <taxon>Lysobacterales</taxon>
        <taxon>Lysobacteraceae</taxon>
        <taxon>Cognatilysobacter</taxon>
    </lineage>
</organism>
<evidence type="ECO:0000256" key="4">
    <source>
        <dbReference type="ARBA" id="ARBA00022475"/>
    </source>
</evidence>
<dbReference type="PANTHER" id="PTHR33446:SF2">
    <property type="entry name" value="PROTEIN TONB"/>
    <property type="match status" value="1"/>
</dbReference>
<dbReference type="InterPro" id="IPR006260">
    <property type="entry name" value="TonB/TolA_C"/>
</dbReference>
<keyword evidence="6" id="KW-0812">Transmembrane</keyword>
<reference evidence="12" key="2">
    <citation type="submission" date="2020-09" db="EMBL/GenBank/DDBJ databases">
        <authorList>
            <person name="Sun Q."/>
            <person name="Kim S."/>
        </authorList>
    </citation>
    <scope>NUCLEOTIDE SEQUENCE</scope>
    <source>
        <strain evidence="12">KCTC 23077</strain>
    </source>
</reference>
<feature type="signal peptide" evidence="10">
    <location>
        <begin position="1"/>
        <end position="22"/>
    </location>
</feature>
<gene>
    <name evidence="12" type="ORF">GCM10007067_21730</name>
</gene>
<dbReference type="GO" id="GO:0055085">
    <property type="term" value="P:transmembrane transport"/>
    <property type="evidence" value="ECO:0007669"/>
    <property type="project" value="InterPro"/>
</dbReference>
<dbReference type="GO" id="GO:0015031">
    <property type="term" value="P:protein transport"/>
    <property type="evidence" value="ECO:0007669"/>
    <property type="project" value="UniProtKB-KW"/>
</dbReference>
<protein>
    <recommendedName>
        <fullName evidence="11">TonB C-terminal domain-containing protein</fullName>
    </recommendedName>
</protein>
<evidence type="ECO:0000256" key="6">
    <source>
        <dbReference type="ARBA" id="ARBA00022692"/>
    </source>
</evidence>
<evidence type="ECO:0000256" key="7">
    <source>
        <dbReference type="ARBA" id="ARBA00022927"/>
    </source>
</evidence>
<dbReference type="SUPFAM" id="SSF74653">
    <property type="entry name" value="TolA/TonB C-terminal domain"/>
    <property type="match status" value="1"/>
</dbReference>
<proteinExistence type="inferred from homology"/>
<reference evidence="12" key="1">
    <citation type="journal article" date="2014" name="Int. J. Syst. Evol. Microbiol.">
        <title>Complete genome sequence of Corynebacterium casei LMG S-19264T (=DSM 44701T), isolated from a smear-ripened cheese.</title>
        <authorList>
            <consortium name="US DOE Joint Genome Institute (JGI-PGF)"/>
            <person name="Walter F."/>
            <person name="Albersmeier A."/>
            <person name="Kalinowski J."/>
            <person name="Ruckert C."/>
        </authorList>
    </citation>
    <scope>NUCLEOTIDE SEQUENCE</scope>
    <source>
        <strain evidence="12">KCTC 23077</strain>
    </source>
</reference>
<evidence type="ECO:0000313" key="12">
    <source>
        <dbReference type="EMBL" id="GHA83270.1"/>
    </source>
</evidence>